<evidence type="ECO:0000256" key="2">
    <source>
        <dbReference type="ARBA" id="ARBA00005386"/>
    </source>
</evidence>
<accession>A0ABU0MQX6</accession>
<dbReference type="SUPFAM" id="SSF53756">
    <property type="entry name" value="UDP-Glycosyltransferase/glycogen phosphorylase"/>
    <property type="match status" value="1"/>
</dbReference>
<dbReference type="Gene3D" id="3.40.50.2000">
    <property type="entry name" value="Glycogen Phosphorylase B"/>
    <property type="match status" value="1"/>
</dbReference>
<evidence type="ECO:0000313" key="10">
    <source>
        <dbReference type="EMBL" id="MDQ0535729.1"/>
    </source>
</evidence>
<dbReference type="Gene3D" id="1.25.40.10">
    <property type="entry name" value="Tetratricopeptide repeat domain"/>
    <property type="match status" value="1"/>
</dbReference>
<keyword evidence="4" id="KW-0328">Glycosyltransferase</keyword>
<dbReference type="InterPro" id="IPR011990">
    <property type="entry name" value="TPR-like_helical_dom_sf"/>
</dbReference>
<evidence type="ECO:0000256" key="1">
    <source>
        <dbReference type="ARBA" id="ARBA00004922"/>
    </source>
</evidence>
<gene>
    <name evidence="10" type="ORF">QO018_004613</name>
</gene>
<evidence type="ECO:0000313" key="11">
    <source>
        <dbReference type="Proteomes" id="UP001244552"/>
    </source>
</evidence>
<dbReference type="PANTHER" id="PTHR44835:SF1">
    <property type="entry name" value="PROTEIN O-GLCNAC TRANSFERASE"/>
    <property type="match status" value="1"/>
</dbReference>
<dbReference type="GO" id="GO:0016740">
    <property type="term" value="F:transferase activity"/>
    <property type="evidence" value="ECO:0007669"/>
    <property type="project" value="UniProtKB-KW"/>
</dbReference>
<dbReference type="SMART" id="SM00028">
    <property type="entry name" value="TPR"/>
    <property type="match status" value="4"/>
</dbReference>
<dbReference type="InterPro" id="IPR029489">
    <property type="entry name" value="OGT/SEC/SPY_C"/>
</dbReference>
<dbReference type="PROSITE" id="PS50005">
    <property type="entry name" value="TPR"/>
    <property type="match status" value="1"/>
</dbReference>
<dbReference type="RefSeq" id="WP_209987587.1">
    <property type="nucleotide sequence ID" value="NZ_JAGINO010000022.1"/>
</dbReference>
<keyword evidence="7 8" id="KW-0802">TPR repeat</keyword>
<comment type="pathway">
    <text evidence="1">Protein modification; protein glycosylation.</text>
</comment>
<keyword evidence="6" id="KW-0677">Repeat</keyword>
<dbReference type="Pfam" id="PF13844">
    <property type="entry name" value="Glyco_transf_41"/>
    <property type="match status" value="2"/>
</dbReference>
<feature type="domain" description="O-GlcNAc transferase C-terminal" evidence="9">
    <location>
        <begin position="481"/>
        <end position="653"/>
    </location>
</feature>
<name>A0ABU0MQX6_9PROT</name>
<dbReference type="Proteomes" id="UP001244552">
    <property type="component" value="Unassembled WGS sequence"/>
</dbReference>
<feature type="repeat" description="TPR" evidence="8">
    <location>
        <begin position="4"/>
        <end position="37"/>
    </location>
</feature>
<evidence type="ECO:0000256" key="8">
    <source>
        <dbReference type="PROSITE-ProRule" id="PRU00339"/>
    </source>
</evidence>
<dbReference type="Pfam" id="PF14559">
    <property type="entry name" value="TPR_19"/>
    <property type="match status" value="1"/>
</dbReference>
<dbReference type="PANTHER" id="PTHR44835">
    <property type="entry name" value="UDP-N-ACETYLGLUCOSAMINE--PEPTIDE N-ACETYLGLUCOSAMINYLTRANSFERASE SPINDLY-RELATED"/>
    <property type="match status" value="1"/>
</dbReference>
<comment type="similarity">
    <text evidence="2">Belongs to the glycosyltransferase 41 family. O-GlcNAc transferase subfamily.</text>
</comment>
<reference evidence="10 11" key="1">
    <citation type="submission" date="2023-07" db="EMBL/GenBank/DDBJ databases">
        <title>Genomic Encyclopedia of Type Strains, Phase IV (KMG-IV): sequencing the most valuable type-strain genomes for metagenomic binning, comparative biology and taxonomic classification.</title>
        <authorList>
            <person name="Goeker M."/>
        </authorList>
    </citation>
    <scope>NUCLEOTIDE SEQUENCE [LARGE SCALE GENOMIC DNA]</scope>
    <source>
        <strain evidence="10 11">DSM 19922</strain>
    </source>
</reference>
<protein>
    <recommendedName>
        <fullName evidence="3">protein O-GlcNAc transferase</fullName>
        <ecNumber evidence="3">2.4.1.255</ecNumber>
    </recommendedName>
</protein>
<evidence type="ECO:0000256" key="5">
    <source>
        <dbReference type="ARBA" id="ARBA00022679"/>
    </source>
</evidence>
<evidence type="ECO:0000256" key="7">
    <source>
        <dbReference type="ARBA" id="ARBA00022803"/>
    </source>
</evidence>
<dbReference type="SUPFAM" id="SSF48452">
    <property type="entry name" value="TPR-like"/>
    <property type="match status" value="1"/>
</dbReference>
<sequence>MSKALPILERAVAAHQAGRLGQARTLYQQALKLDPRHYDGRYLLAMLECQDGRAAAVLSTLRRLAAEQPGRMDVLYTYGRALHEAGDHGAALGAYGAVMARYPSNADAFLEAARSCMALRDWGRAAAVCDWGVAVHPAHPLLWAASAAAAGAAKRDADAVAAMERADRLQPGDADILYGLGRALRLVNRTGDAAGALGRALALRPGMEKARMLLARLLPVIYDSAGEVALWRGRIEEALRALPAGPPPEPAAAFDAVADTANFYLAYQGLDDREPACLWGAFVQRVVAARFPDLVQPPRRGGRKGVPPGRRIRVGFRSAFLRDHTVLHLFRGWMTGLDRARFEVFAYGEGEGDAETGRLAAAVEHFRSLPPDIEKAARRIRADGLDVLVHLDVGMEPLGQIYGSMRLAPVQAAAWGHPVTTGLGQIDWFLSADSMEPAGADAHYGERLLRLPGLSVSFDPPELPARPADRSTLGGGSGLSPEHVLFFCGQSLFKLLPQHDHVWAEIAARAPAARFLFLETSAPEVVAVLRRRFDRAFAAYGLTAADHVVWVPPVDRSGYLALNMASDLFLDSLDWSGGRTALEAVACGLLPLTCPGPFMRARHTAGILAELGLPELVAADKPALVELAVSLAGDRARREALRQRMIANRAALFADRRWQAALEAWITAEAARAA</sequence>
<comment type="caution">
    <text evidence="10">The sequence shown here is derived from an EMBL/GenBank/DDBJ whole genome shotgun (WGS) entry which is preliminary data.</text>
</comment>
<dbReference type="Gene3D" id="3.40.50.11380">
    <property type="match status" value="1"/>
</dbReference>
<feature type="domain" description="O-GlcNAc transferase C-terminal" evidence="9">
    <location>
        <begin position="307"/>
        <end position="451"/>
    </location>
</feature>
<proteinExistence type="inferred from homology"/>
<evidence type="ECO:0000256" key="3">
    <source>
        <dbReference type="ARBA" id="ARBA00011970"/>
    </source>
</evidence>
<evidence type="ECO:0000256" key="4">
    <source>
        <dbReference type="ARBA" id="ARBA00022676"/>
    </source>
</evidence>
<evidence type="ECO:0000256" key="6">
    <source>
        <dbReference type="ARBA" id="ARBA00022737"/>
    </source>
</evidence>
<organism evidence="10 11">
    <name type="scientific">Azospirillum picis</name>
    <dbReference type="NCBI Taxonomy" id="488438"/>
    <lineage>
        <taxon>Bacteria</taxon>
        <taxon>Pseudomonadati</taxon>
        <taxon>Pseudomonadota</taxon>
        <taxon>Alphaproteobacteria</taxon>
        <taxon>Rhodospirillales</taxon>
        <taxon>Azospirillaceae</taxon>
        <taxon>Azospirillum</taxon>
    </lineage>
</organism>
<keyword evidence="5 10" id="KW-0808">Transferase</keyword>
<keyword evidence="11" id="KW-1185">Reference proteome</keyword>
<dbReference type="EC" id="2.4.1.255" evidence="3"/>
<dbReference type="InterPro" id="IPR051939">
    <property type="entry name" value="Glycosyltr_41/O-GlcNAc_trsf"/>
</dbReference>
<dbReference type="EMBL" id="JAUSVU010000020">
    <property type="protein sequence ID" value="MDQ0535729.1"/>
    <property type="molecule type" value="Genomic_DNA"/>
</dbReference>
<dbReference type="InterPro" id="IPR019734">
    <property type="entry name" value="TPR_rpt"/>
</dbReference>
<evidence type="ECO:0000259" key="9">
    <source>
        <dbReference type="Pfam" id="PF13844"/>
    </source>
</evidence>